<reference evidence="1 2" key="2">
    <citation type="submission" date="2018-11" db="EMBL/GenBank/DDBJ databases">
        <authorList>
            <consortium name="Pathogen Informatics"/>
        </authorList>
    </citation>
    <scope>NUCLEOTIDE SEQUENCE [LARGE SCALE GENOMIC DNA]</scope>
</reference>
<dbReference type="WBParaSite" id="HNAJ_0001166001-mRNA-1">
    <property type="protein sequence ID" value="HNAJ_0001166001-mRNA-1"/>
    <property type="gene ID" value="HNAJ_0001166001"/>
</dbReference>
<name>A0A158QJE3_RODNA</name>
<dbReference type="OrthoDB" id="9976063at2759"/>
<sequence length="116" mass="12438">MPYFFQFHFMERIVDDPFSVCKGRSGVGSPMANLKIRTGALTSPASSSDSSISQTAITTVSIPESCNALVTTNASDNRSPHGSKEKLAGGNGQMERAWGHFLLSLLSSDLTRQGQN</sequence>
<accession>A0A158QJE3</accession>
<gene>
    <name evidence="1" type="ORF">HNAJ_LOCUS11650</name>
</gene>
<dbReference type="Proteomes" id="UP000278807">
    <property type="component" value="Unassembled WGS sequence"/>
</dbReference>
<dbReference type="EMBL" id="UZAE01013702">
    <property type="protein sequence ID" value="VDO10985.1"/>
    <property type="molecule type" value="Genomic_DNA"/>
</dbReference>
<evidence type="ECO:0000313" key="2">
    <source>
        <dbReference type="Proteomes" id="UP000278807"/>
    </source>
</evidence>
<organism evidence="3">
    <name type="scientific">Rodentolepis nana</name>
    <name type="common">Dwarf tapeworm</name>
    <name type="synonym">Hymenolepis nana</name>
    <dbReference type="NCBI Taxonomy" id="102285"/>
    <lineage>
        <taxon>Eukaryota</taxon>
        <taxon>Metazoa</taxon>
        <taxon>Spiralia</taxon>
        <taxon>Lophotrochozoa</taxon>
        <taxon>Platyhelminthes</taxon>
        <taxon>Cestoda</taxon>
        <taxon>Eucestoda</taxon>
        <taxon>Cyclophyllidea</taxon>
        <taxon>Hymenolepididae</taxon>
        <taxon>Rodentolepis</taxon>
    </lineage>
</organism>
<evidence type="ECO:0000313" key="3">
    <source>
        <dbReference type="WBParaSite" id="HNAJ_0001166001-mRNA-1"/>
    </source>
</evidence>
<dbReference type="STRING" id="102285.A0A158QJE3"/>
<protein>
    <submittedName>
        <fullName evidence="1 3">Uncharacterized protein</fullName>
    </submittedName>
</protein>
<dbReference type="AlphaFoldDB" id="A0A158QJE3"/>
<proteinExistence type="predicted"/>
<reference evidence="3" key="1">
    <citation type="submission" date="2016-04" db="UniProtKB">
        <authorList>
            <consortium name="WormBaseParasite"/>
        </authorList>
    </citation>
    <scope>IDENTIFICATION</scope>
</reference>
<evidence type="ECO:0000313" key="1">
    <source>
        <dbReference type="EMBL" id="VDO10985.1"/>
    </source>
</evidence>
<keyword evidence="2" id="KW-1185">Reference proteome</keyword>